<dbReference type="EMBL" id="VORY01000042">
    <property type="protein sequence ID" value="TXD91623.1"/>
    <property type="molecule type" value="Genomic_DNA"/>
</dbReference>
<dbReference type="Proteomes" id="UP000321367">
    <property type="component" value="Unassembled WGS sequence"/>
</dbReference>
<proteinExistence type="predicted"/>
<reference evidence="4 5" key="1">
    <citation type="submission" date="2019-08" db="EMBL/GenBank/DDBJ databases">
        <title>Genome sequence of Gillisia hiemivivida IC154 (type strain).</title>
        <authorList>
            <person name="Bowman J.P."/>
        </authorList>
    </citation>
    <scope>NUCLEOTIDE SEQUENCE [LARGE SCALE GENOMIC DNA]</scope>
    <source>
        <strain evidence="4 5">IC154</strain>
    </source>
</reference>
<organism evidence="4 5">
    <name type="scientific">Gillisia hiemivivida</name>
    <dbReference type="NCBI Taxonomy" id="291190"/>
    <lineage>
        <taxon>Bacteria</taxon>
        <taxon>Pseudomonadati</taxon>
        <taxon>Bacteroidota</taxon>
        <taxon>Flavobacteriia</taxon>
        <taxon>Flavobacteriales</taxon>
        <taxon>Flavobacteriaceae</taxon>
        <taxon>Gillisia</taxon>
    </lineage>
</organism>
<dbReference type="NCBIfam" id="TIGR04183">
    <property type="entry name" value="Por_Secre_tail"/>
    <property type="match status" value="1"/>
</dbReference>
<evidence type="ECO:0000313" key="5">
    <source>
        <dbReference type="Proteomes" id="UP000321367"/>
    </source>
</evidence>
<sequence>MKLFTLGITGTCSNSVSYSGAVLTPTDLKIRFRSKIGSLLVLLIFGMAMFLPSNMNAQVPGTVEDAFNLPDKDRCTSKDLAIVSASLDLDNCNCDEGETIYATLVLGIDNNTESTRTSFAFWSRITLTDTDPTTDDIVYFIRGCQGPIPKGSLAPPNGVTLLDFDNLEVLEYNEVTGNFDPVVDPANPEDLLHQIPYVCGSTLTLSNIYEGWTDASDNAARQCPLDSSKINPKCGVLPSIEVGVGLTANSGFTDVNCYGGSDGTVILEFSGGTAPYMVNFNSTGFAAQSSPKTYTGLAAGTYNWIVKDSGTPACTKSGSTTIGQPVAALSSSETHVNVLCYGGATGSIDLTPSGGTAPYAYAWTASLGGAIPAGQATNQDLTGLVAGTYEVVITDANGSTGGCRATKSVVITQPAAALSSSETHVNVLCYGGATGSIDLTPSGGAAPYAYAWTASLGGAIPAGQATNQDLTGLVAGTYEVVITDANGSTGGCRATKSVVITQPAAALSSSETHVNVLCYGGATGSIDLTPSGGTAPYAYAWTASLGGAIPAGQATNQDLTGLVAGTYEVVITDANGTTGGCRATKTVVITQPAAALSSSETHVNVLCYGGATGSIDLTPSGGTPAYTYAWTASLGGVIPSGQASNQDLTGLVAGTYDVVITDANSTTNGCRATKTVVITQPAVALSSSETHVNVLCYGGATGSIDLTPSGGTPAYTYAWTASLGGVIPSGQSSNQDLTGLVAGTYDVVITDANGTTGGCRAIKTVVITQPAAALYGSAVPTAESCAFNDGSIALTVSGGTTPYSYLWNNGAITQNLSGLAAGSYTVTITDANGCEATASATVNAPTNCIVDEGCTPGYWKNHLEDWGSTDPNADFFVFFGIDPVGNNVEDIIGDMDQNADGKLTLLEAISAEVKTSKNNGWFAALARHAVAAYLNASNPDVGYQYGTAYILSETEKVFETNYSNRNAANAAAQELHNLFRIANERVCPLGNSKAQEAALSISPTDNTETSVVEKSFSAYPVPFRETLNIEYDFDYSSSATIQMFDTQGRLLRTYREANAFKGKVTELSIDFRTRASQVYILKVTTDRDVFTKKIISDK</sequence>
<evidence type="ECO:0000313" key="4">
    <source>
        <dbReference type="EMBL" id="TXD91623.1"/>
    </source>
</evidence>
<evidence type="ECO:0000256" key="2">
    <source>
        <dbReference type="SAM" id="Phobius"/>
    </source>
</evidence>
<keyword evidence="2" id="KW-0812">Transmembrane</keyword>
<keyword evidence="1" id="KW-0732">Signal</keyword>
<keyword evidence="2" id="KW-0472">Membrane</keyword>
<gene>
    <name evidence="4" type="ORF">ES724_16335</name>
</gene>
<feature type="domain" description="Secretion system C-terminal sorting" evidence="3">
    <location>
        <begin position="1019"/>
        <end position="1095"/>
    </location>
</feature>
<dbReference type="Pfam" id="PF13573">
    <property type="entry name" value="SprB"/>
    <property type="match status" value="7"/>
</dbReference>
<protein>
    <submittedName>
        <fullName evidence="4">T9SS type A sorting domain-containing protein</fullName>
    </submittedName>
</protein>
<dbReference type="Pfam" id="PF18962">
    <property type="entry name" value="Por_Secre_tail"/>
    <property type="match status" value="1"/>
</dbReference>
<comment type="caution">
    <text evidence="4">The sequence shown here is derived from an EMBL/GenBank/DDBJ whole genome shotgun (WGS) entry which is preliminary data.</text>
</comment>
<dbReference type="OrthoDB" id="9805017at2"/>
<name>A0A5C6ZMD9_9FLAO</name>
<evidence type="ECO:0000259" key="3">
    <source>
        <dbReference type="Pfam" id="PF18962"/>
    </source>
</evidence>
<dbReference type="AlphaFoldDB" id="A0A5C6ZMD9"/>
<dbReference type="InterPro" id="IPR025667">
    <property type="entry name" value="SprB_repeat"/>
</dbReference>
<dbReference type="RefSeq" id="WP_146935033.1">
    <property type="nucleotide sequence ID" value="NZ_VORY01000042.1"/>
</dbReference>
<accession>A0A5C6ZMD9</accession>
<dbReference type="Gene3D" id="2.60.40.740">
    <property type="match status" value="4"/>
</dbReference>
<dbReference type="InterPro" id="IPR026444">
    <property type="entry name" value="Secre_tail"/>
</dbReference>
<keyword evidence="5" id="KW-1185">Reference proteome</keyword>
<keyword evidence="2" id="KW-1133">Transmembrane helix</keyword>
<evidence type="ECO:0000256" key="1">
    <source>
        <dbReference type="ARBA" id="ARBA00022729"/>
    </source>
</evidence>
<feature type="transmembrane region" description="Helical" evidence="2">
    <location>
        <begin position="36"/>
        <end position="55"/>
    </location>
</feature>